<feature type="active site" description="Nucleophile" evidence="4">
    <location>
        <position position="82"/>
    </location>
</feature>
<dbReference type="InterPro" id="IPR042214">
    <property type="entry name" value="TruD_catalytic"/>
</dbReference>
<dbReference type="PANTHER" id="PTHR47811">
    <property type="entry name" value="TRNA PSEUDOURIDINE SYNTHASE D"/>
    <property type="match status" value="1"/>
</dbReference>
<dbReference type="EC" id="5.4.99.27" evidence="4"/>
<dbReference type="GO" id="GO:0160150">
    <property type="term" value="F:tRNA pseudouridine(13) synthase activity"/>
    <property type="evidence" value="ECO:0007669"/>
    <property type="project" value="UniProtKB-EC"/>
</dbReference>
<dbReference type="InterPro" id="IPR050170">
    <property type="entry name" value="TruD_pseudoU_synthase"/>
</dbReference>
<dbReference type="GO" id="GO:0005829">
    <property type="term" value="C:cytosol"/>
    <property type="evidence" value="ECO:0007669"/>
    <property type="project" value="TreeGrafter"/>
</dbReference>
<dbReference type="AlphaFoldDB" id="A0A3D8MBU4"/>
<feature type="domain" description="TRUD" evidence="5">
    <location>
        <begin position="157"/>
        <end position="313"/>
    </location>
</feature>
<keyword evidence="7" id="KW-1185">Reference proteome</keyword>
<name>A0A3D8MBU4_9ALTE</name>
<dbReference type="GO" id="GO:0031119">
    <property type="term" value="P:tRNA pseudouridine synthesis"/>
    <property type="evidence" value="ECO:0007669"/>
    <property type="project" value="UniProtKB-UniRule"/>
</dbReference>
<comment type="caution">
    <text evidence="6">The sequence shown here is derived from an EMBL/GenBank/DDBJ whole genome shotgun (WGS) entry which is preliminary data.</text>
</comment>
<dbReference type="InterPro" id="IPR001656">
    <property type="entry name" value="PsdUridine_synth_TruD"/>
</dbReference>
<dbReference type="PROSITE" id="PS50984">
    <property type="entry name" value="TRUD"/>
    <property type="match status" value="1"/>
</dbReference>
<organism evidence="6 7">
    <name type="scientific">Alteromonas aestuariivivens</name>
    <dbReference type="NCBI Taxonomy" id="1938339"/>
    <lineage>
        <taxon>Bacteria</taxon>
        <taxon>Pseudomonadati</taxon>
        <taxon>Pseudomonadota</taxon>
        <taxon>Gammaproteobacteria</taxon>
        <taxon>Alteromonadales</taxon>
        <taxon>Alteromonadaceae</taxon>
        <taxon>Alteromonas/Salinimonas group</taxon>
        <taxon>Alteromonas</taxon>
    </lineage>
</organism>
<dbReference type="Pfam" id="PF01142">
    <property type="entry name" value="TruD"/>
    <property type="match status" value="2"/>
</dbReference>
<proteinExistence type="inferred from homology"/>
<dbReference type="PANTHER" id="PTHR47811:SF1">
    <property type="entry name" value="TRNA PSEUDOURIDINE SYNTHASE D"/>
    <property type="match status" value="1"/>
</dbReference>
<dbReference type="PROSITE" id="PS01268">
    <property type="entry name" value="UPF0024"/>
    <property type="match status" value="1"/>
</dbReference>
<dbReference type="OrthoDB" id="1550679at2"/>
<dbReference type="EMBL" id="QRHA01000002">
    <property type="protein sequence ID" value="RDV27946.1"/>
    <property type="molecule type" value="Genomic_DNA"/>
</dbReference>
<protein>
    <recommendedName>
        <fullName evidence="4">tRNA pseudouridine synthase D</fullName>
        <ecNumber evidence="4">5.4.99.27</ecNumber>
    </recommendedName>
    <alternativeName>
        <fullName evidence="4">tRNA pseudouridine(13) synthase</fullName>
    </alternativeName>
    <alternativeName>
        <fullName evidence="4">tRNA pseudouridylate synthase D</fullName>
    </alternativeName>
    <alternativeName>
        <fullName evidence="4">tRNA-uridine isomerase D</fullName>
    </alternativeName>
</protein>
<dbReference type="Proteomes" id="UP000256561">
    <property type="component" value="Unassembled WGS sequence"/>
</dbReference>
<dbReference type="InterPro" id="IPR020119">
    <property type="entry name" value="PsdUridine_synth_TruD_CS"/>
</dbReference>
<evidence type="ECO:0000256" key="2">
    <source>
        <dbReference type="ARBA" id="ARBA00022694"/>
    </source>
</evidence>
<keyword evidence="3 4" id="KW-0413">Isomerase</keyword>
<evidence type="ECO:0000256" key="4">
    <source>
        <dbReference type="HAMAP-Rule" id="MF_01082"/>
    </source>
</evidence>
<dbReference type="HAMAP" id="MF_01082">
    <property type="entry name" value="TruD"/>
    <property type="match status" value="1"/>
</dbReference>
<dbReference type="CDD" id="cd02575">
    <property type="entry name" value="PseudoU_synth_EcTruD"/>
    <property type="match status" value="1"/>
</dbReference>
<reference evidence="7" key="1">
    <citation type="submission" date="2018-08" db="EMBL/GenBank/DDBJ databases">
        <authorList>
            <person name="Zhang J."/>
            <person name="Du Z.-J."/>
        </authorList>
    </citation>
    <scope>NUCLEOTIDE SEQUENCE [LARGE SCALE GENOMIC DNA]</scope>
    <source>
        <strain evidence="7">KCTC 52655</strain>
    </source>
</reference>
<evidence type="ECO:0000313" key="6">
    <source>
        <dbReference type="EMBL" id="RDV27946.1"/>
    </source>
</evidence>
<dbReference type="SUPFAM" id="SSF55120">
    <property type="entry name" value="Pseudouridine synthase"/>
    <property type="match status" value="1"/>
</dbReference>
<dbReference type="Gene3D" id="3.30.2340.10">
    <property type="entry name" value="TruD, insertion domain"/>
    <property type="match status" value="1"/>
</dbReference>
<comment type="catalytic activity">
    <reaction evidence="4">
        <text>uridine(13) in tRNA = pseudouridine(13) in tRNA</text>
        <dbReference type="Rhea" id="RHEA:42540"/>
        <dbReference type="Rhea" id="RHEA-COMP:10105"/>
        <dbReference type="Rhea" id="RHEA-COMP:10106"/>
        <dbReference type="ChEBI" id="CHEBI:65314"/>
        <dbReference type="ChEBI" id="CHEBI:65315"/>
        <dbReference type="EC" id="5.4.99.27"/>
    </reaction>
</comment>
<evidence type="ECO:0000313" key="7">
    <source>
        <dbReference type="Proteomes" id="UP000256561"/>
    </source>
</evidence>
<comment type="function">
    <text evidence="4">Responsible for synthesis of pseudouridine from uracil-13 in transfer RNAs.</text>
</comment>
<dbReference type="NCBIfam" id="TIGR00094">
    <property type="entry name" value="tRNA_TruD_broad"/>
    <property type="match status" value="1"/>
</dbReference>
<dbReference type="Gene3D" id="3.30.2350.20">
    <property type="entry name" value="TruD, catalytic domain"/>
    <property type="match status" value="1"/>
</dbReference>
<dbReference type="InterPro" id="IPR011760">
    <property type="entry name" value="PsdUridine_synth_TruD_insert"/>
</dbReference>
<dbReference type="RefSeq" id="WP_115591802.1">
    <property type="nucleotide sequence ID" value="NZ_QRHA01000002.1"/>
</dbReference>
<evidence type="ECO:0000256" key="3">
    <source>
        <dbReference type="ARBA" id="ARBA00023235"/>
    </source>
</evidence>
<gene>
    <name evidence="4" type="primary">truD</name>
    <name evidence="6" type="ORF">DXV75_02960</name>
</gene>
<comment type="similarity">
    <text evidence="1 4">Belongs to the pseudouridine synthase TruD family.</text>
</comment>
<evidence type="ECO:0000259" key="5">
    <source>
        <dbReference type="PROSITE" id="PS50984"/>
    </source>
</evidence>
<dbReference type="InterPro" id="IPR043165">
    <property type="entry name" value="TruD_insert_sf"/>
</dbReference>
<dbReference type="GO" id="GO:0003723">
    <property type="term" value="F:RNA binding"/>
    <property type="evidence" value="ECO:0007669"/>
    <property type="project" value="InterPro"/>
</dbReference>
<accession>A0A3D8MBU4</accession>
<sequence length="361" mass="40553">MKQLTTEHWQYAFGRPSSSGALKTHAEDFQVIEDLGYEPSGEGEHQFLFIEKVNTNTAFVAEQLAKVTGLPLRNVTYAGRKDKYAVTRQWFGLHTPGKTDVDLSNWQLDGVKVIAQTRHHKKLRTGQLKGNRFVITLRDVTEPDAALERIEKVRYAGAPNYYGEQRFGVARIGTDGQLQQGGNLMLAERMVAGEVIRNRNKRSMALSALRSWLFNEALSRRIANGHLDNLLLGDALMLTGSNSFFIHDGSDPTVQSRYDNQDLAPSGPLWGKGSLETREQVLVQESLLAEEFGDLCQYLVQAGMTQERRALKIWPQELEWQCNGDKLTLSFRLPSGCFATSILREILDTDSVPPRPAHHAE</sequence>
<dbReference type="InterPro" id="IPR020103">
    <property type="entry name" value="PsdUridine_synth_cat_dom_sf"/>
</dbReference>
<keyword evidence="2 4" id="KW-0819">tRNA processing</keyword>
<evidence type="ECO:0000256" key="1">
    <source>
        <dbReference type="ARBA" id="ARBA00007953"/>
    </source>
</evidence>